<feature type="signal peptide" evidence="1">
    <location>
        <begin position="1"/>
        <end position="19"/>
    </location>
</feature>
<dbReference type="InterPro" id="IPR037066">
    <property type="entry name" value="Plug_dom_sf"/>
</dbReference>
<dbReference type="SUPFAM" id="SSF56935">
    <property type="entry name" value="Porins"/>
    <property type="match status" value="1"/>
</dbReference>
<organism evidence="3 4">
    <name type="scientific">Bacteroides fragilis</name>
    <dbReference type="NCBI Taxonomy" id="817"/>
    <lineage>
        <taxon>Bacteria</taxon>
        <taxon>Pseudomonadati</taxon>
        <taxon>Bacteroidota</taxon>
        <taxon>Bacteroidia</taxon>
        <taxon>Bacteroidales</taxon>
        <taxon>Bacteroidaceae</taxon>
        <taxon>Bacteroides</taxon>
    </lineage>
</organism>
<feature type="chain" id="PRO_5026651540" evidence="1">
    <location>
        <begin position="20"/>
        <end position="799"/>
    </location>
</feature>
<dbReference type="AlphaFoldDB" id="A0A6L3GQH6"/>
<dbReference type="InterPro" id="IPR012910">
    <property type="entry name" value="Plug_dom"/>
</dbReference>
<name>A0A6L3GQH6_BACFG</name>
<evidence type="ECO:0000313" key="4">
    <source>
        <dbReference type="Proteomes" id="UP000479773"/>
    </source>
</evidence>
<keyword evidence="3" id="KW-0675">Receptor</keyword>
<dbReference type="Proteomes" id="UP000479773">
    <property type="component" value="Unassembled WGS sequence"/>
</dbReference>
<dbReference type="EMBL" id="VWEQ01000024">
    <property type="protein sequence ID" value="KAA4748529.1"/>
    <property type="molecule type" value="Genomic_DNA"/>
</dbReference>
<dbReference type="SUPFAM" id="SSF49478">
    <property type="entry name" value="Cna protein B-type domain"/>
    <property type="match status" value="1"/>
</dbReference>
<comment type="caution">
    <text evidence="3">The sequence shown here is derived from an EMBL/GenBank/DDBJ whole genome shotgun (WGS) entry which is preliminary data.</text>
</comment>
<dbReference type="Gene3D" id="2.170.130.10">
    <property type="entry name" value="TonB-dependent receptor, plug domain"/>
    <property type="match status" value="1"/>
</dbReference>
<protein>
    <submittedName>
        <fullName evidence="3">TonB-dependent receptor plug domain-containing protein</fullName>
    </submittedName>
</protein>
<dbReference type="Gene3D" id="2.60.40.1930">
    <property type="match status" value="1"/>
</dbReference>
<evidence type="ECO:0000256" key="1">
    <source>
        <dbReference type="SAM" id="SignalP"/>
    </source>
</evidence>
<sequence length="799" mass="89118">MKKLLCLIILLFSFIRSEAQSDHICPHEKLYVHTDRANYERGDTVRFRAYLMDTRREATAYSRYVYAELLADSQVISREMVKDDHGVFSGYLSLGDTLRSGNYTLRFYTRYLSSLPAPRYFYRQIIVGGRPFQDYRKESVARMAASYHVSFFPEGGRLPSGCVSRVAFKALSPDGLGTDVQGFVVNQRGDTVTTLRSVHRGMGFFNLEPVSGDSYTAVCRNREGMELRFPLPPADPSAVSLRVDVRKDDFLVRLNSGVSPSPGHSLRVEYRDSILLHAAFSGSRPLRLPRSPLPPGVLRFVLLDGSGVPISGRTAFNQSPSVRADVDFSARVKEEKGRSFWDVSLGLRDSSGEPLGGTLSVSVTDDRYALQDTTVNILSSFLLSSDLQGYVEAPSFYFSCDDSRTSYLLDLLMLTQGWVKYSLVPDYGFFPVERSQCVSGKVVSEYSEKKCIADAVVTLFSFDKKIMRQTTSDASGCFRFDSLSFPRGTHFILQARKKKGGTDVALLVDRDSVPSVHSSLPVYADWFRAEMDEPVVPEQSDNDPSPTSANVFQRSSTAPFSMEQYLDEVVVSTKKIEKKKQYAIESLMAHSDWNKTYHVDEMTLSPYSSVKDLLLHTPGIGWAINPDTREEHYFILRYRQSGIISKPPPPALLLVDGLESSYSELMGIPVSMIESVELVKDAAQMAYIGSKASNGAILISTKSGLGAVGEKASNFRVIRPMGYQVKREFYSPFYPVAHGVINNGRNSYKTIYWSPTFQLNKAASHLKFGNPEQSQLTLVVQGVASNGKLINLIQTLSKE</sequence>
<feature type="domain" description="TonB-dependent receptor plug" evidence="2">
    <location>
        <begin position="599"/>
        <end position="696"/>
    </location>
</feature>
<gene>
    <name evidence="3" type="ORF">F3B44_20385</name>
</gene>
<evidence type="ECO:0000259" key="2">
    <source>
        <dbReference type="Pfam" id="PF07715"/>
    </source>
</evidence>
<accession>A0A6L3GQH6</accession>
<evidence type="ECO:0000313" key="3">
    <source>
        <dbReference type="EMBL" id="KAA4748529.1"/>
    </source>
</evidence>
<dbReference type="Pfam" id="PF07715">
    <property type="entry name" value="Plug"/>
    <property type="match status" value="1"/>
</dbReference>
<keyword evidence="1" id="KW-0732">Signal</keyword>
<reference evidence="3 4" key="1">
    <citation type="journal article" date="2019" name="Nat. Med.">
        <title>A library of human gut bacterial isolates paired with longitudinal multiomics data enables mechanistic microbiome research.</title>
        <authorList>
            <person name="Poyet M."/>
            <person name="Groussin M."/>
            <person name="Gibbons S.M."/>
            <person name="Avila-Pacheco J."/>
            <person name="Jiang X."/>
            <person name="Kearney S.M."/>
            <person name="Perrotta A.R."/>
            <person name="Berdy B."/>
            <person name="Zhao S."/>
            <person name="Lieberman T.D."/>
            <person name="Swanson P.K."/>
            <person name="Smith M."/>
            <person name="Roesemann S."/>
            <person name="Alexander J.E."/>
            <person name="Rich S.A."/>
            <person name="Livny J."/>
            <person name="Vlamakis H."/>
            <person name="Clish C."/>
            <person name="Bullock K."/>
            <person name="Deik A."/>
            <person name="Scott J."/>
            <person name="Pierce K.A."/>
            <person name="Xavier R.J."/>
            <person name="Alm E.J."/>
        </authorList>
    </citation>
    <scope>NUCLEOTIDE SEQUENCE [LARGE SCALE GENOMIC DNA]</scope>
    <source>
        <strain evidence="3 4">BIOML-A106</strain>
    </source>
</reference>
<proteinExistence type="predicted"/>